<feature type="transmembrane region" description="Helical" evidence="9">
    <location>
        <begin position="20"/>
        <end position="41"/>
    </location>
</feature>
<evidence type="ECO:0000256" key="5">
    <source>
        <dbReference type="ARBA" id="ARBA00022741"/>
    </source>
</evidence>
<dbReference type="Proteomes" id="UP001623558">
    <property type="component" value="Unassembled WGS sequence"/>
</dbReference>
<dbReference type="SMART" id="SM00387">
    <property type="entry name" value="HATPase_c"/>
    <property type="match status" value="1"/>
</dbReference>
<comment type="catalytic activity">
    <reaction evidence="1">
        <text>ATP + protein L-histidine = ADP + protein N-phospho-L-histidine.</text>
        <dbReference type="EC" id="2.7.13.3"/>
    </reaction>
</comment>
<dbReference type="InterPro" id="IPR003594">
    <property type="entry name" value="HATPase_dom"/>
</dbReference>
<dbReference type="InterPro" id="IPR005467">
    <property type="entry name" value="His_kinase_dom"/>
</dbReference>
<keyword evidence="9" id="KW-0472">Membrane</keyword>
<evidence type="ECO:0000256" key="4">
    <source>
        <dbReference type="ARBA" id="ARBA00022679"/>
    </source>
</evidence>
<dbReference type="PANTHER" id="PTHR43065">
    <property type="entry name" value="SENSOR HISTIDINE KINASE"/>
    <property type="match status" value="1"/>
</dbReference>
<dbReference type="PRINTS" id="PR00344">
    <property type="entry name" value="BCTRLSENSOR"/>
</dbReference>
<feature type="domain" description="Histidine kinase" evidence="10">
    <location>
        <begin position="195"/>
        <end position="400"/>
    </location>
</feature>
<evidence type="ECO:0000256" key="1">
    <source>
        <dbReference type="ARBA" id="ARBA00000085"/>
    </source>
</evidence>
<dbReference type="EC" id="2.7.13.3" evidence="2"/>
<keyword evidence="8" id="KW-0902">Two-component regulatory system</keyword>
<dbReference type="RefSeq" id="WP_406749847.1">
    <property type="nucleotide sequence ID" value="NZ_JBEWZH010000002.1"/>
</dbReference>
<dbReference type="EMBL" id="JBEWZH010000002">
    <property type="protein sequence ID" value="MFL0161474.1"/>
    <property type="molecule type" value="Genomic_DNA"/>
</dbReference>
<keyword evidence="6" id="KW-0418">Kinase</keyword>
<dbReference type="PROSITE" id="PS50109">
    <property type="entry name" value="HIS_KIN"/>
    <property type="match status" value="1"/>
</dbReference>
<name>A0ABW8RRZ8_9BACT</name>
<dbReference type="PANTHER" id="PTHR43065:SF10">
    <property type="entry name" value="PEROXIDE STRESS-ACTIVATED HISTIDINE KINASE MAK3"/>
    <property type="match status" value="1"/>
</dbReference>
<dbReference type="GO" id="GO:0005524">
    <property type="term" value="F:ATP binding"/>
    <property type="evidence" value="ECO:0007669"/>
    <property type="project" value="UniProtKB-KW"/>
</dbReference>
<keyword evidence="4" id="KW-0808">Transferase</keyword>
<keyword evidence="3" id="KW-0597">Phosphoprotein</keyword>
<reference evidence="11 12" key="1">
    <citation type="submission" date="2024-07" db="EMBL/GenBank/DDBJ databases">
        <authorList>
            <person name="Pitt A."/>
            <person name="Hahn M.W."/>
        </authorList>
    </citation>
    <scope>NUCLEOTIDE SEQUENCE [LARGE SCALE GENOMIC DNA]</scope>
    <source>
        <strain evidence="11 12">1-SAACH-A3</strain>
    </source>
</reference>
<evidence type="ECO:0000259" key="10">
    <source>
        <dbReference type="PROSITE" id="PS50109"/>
    </source>
</evidence>
<gene>
    <name evidence="11" type="ORF">U0R11_03640</name>
</gene>
<dbReference type="Pfam" id="PF02518">
    <property type="entry name" value="HATPase_c"/>
    <property type="match status" value="1"/>
</dbReference>
<evidence type="ECO:0000256" key="7">
    <source>
        <dbReference type="ARBA" id="ARBA00022840"/>
    </source>
</evidence>
<keyword evidence="5" id="KW-0547">Nucleotide-binding</keyword>
<keyword evidence="7 11" id="KW-0067">ATP-binding</keyword>
<evidence type="ECO:0000256" key="8">
    <source>
        <dbReference type="ARBA" id="ARBA00023012"/>
    </source>
</evidence>
<organism evidence="11 12">
    <name type="scientific">Aquirufa salirivi</name>
    <dbReference type="NCBI Taxonomy" id="3104729"/>
    <lineage>
        <taxon>Bacteria</taxon>
        <taxon>Pseudomonadati</taxon>
        <taxon>Bacteroidota</taxon>
        <taxon>Cytophagia</taxon>
        <taxon>Cytophagales</taxon>
        <taxon>Flectobacillaceae</taxon>
        <taxon>Aquirufa</taxon>
    </lineage>
</organism>
<dbReference type="SUPFAM" id="SSF55874">
    <property type="entry name" value="ATPase domain of HSP90 chaperone/DNA topoisomerase II/histidine kinase"/>
    <property type="match status" value="1"/>
</dbReference>
<evidence type="ECO:0000256" key="3">
    <source>
        <dbReference type="ARBA" id="ARBA00022553"/>
    </source>
</evidence>
<evidence type="ECO:0000256" key="2">
    <source>
        <dbReference type="ARBA" id="ARBA00012438"/>
    </source>
</evidence>
<dbReference type="InterPro" id="IPR004358">
    <property type="entry name" value="Sig_transdc_His_kin-like_C"/>
</dbReference>
<dbReference type="InterPro" id="IPR036890">
    <property type="entry name" value="HATPase_C_sf"/>
</dbReference>
<evidence type="ECO:0000256" key="6">
    <source>
        <dbReference type="ARBA" id="ARBA00022777"/>
    </source>
</evidence>
<dbReference type="Gene3D" id="3.30.565.10">
    <property type="entry name" value="Histidine kinase-like ATPase, C-terminal domain"/>
    <property type="match status" value="1"/>
</dbReference>
<accession>A0ABW8RRZ8</accession>
<feature type="transmembrane region" description="Helical" evidence="9">
    <location>
        <begin position="157"/>
        <end position="177"/>
    </location>
</feature>
<protein>
    <recommendedName>
        <fullName evidence="2">histidine kinase</fullName>
        <ecNumber evidence="2">2.7.13.3</ecNumber>
    </recommendedName>
</protein>
<evidence type="ECO:0000313" key="12">
    <source>
        <dbReference type="Proteomes" id="UP001623558"/>
    </source>
</evidence>
<evidence type="ECO:0000256" key="9">
    <source>
        <dbReference type="SAM" id="Phobius"/>
    </source>
</evidence>
<keyword evidence="9" id="KW-0812">Transmembrane</keyword>
<proteinExistence type="predicted"/>
<sequence>MFKEVSLPLAFYNRDTWLKVAFFAVCIFMAGFSLYFTDGLVTKLEEREKQQIELYAETIRYVMTSDENADINFFFERIKKINENNTIPVIWKDGSGHLNSINIPMPSQLSTEAKQSILNQKLTEIISENNKPIEMDMGFQKEYIYYGNSKLLKLLRYYPLSQLLVVLIIGFLGYIFFSYSRRAEQNRVWVGLAKETAHQLGTPLSSLTAWVEILRNEPSIDPNIVIELSKDIQRLETITTRFSNIGSAPILKEENLEELISTFLQYLKNRISSKVHIEVISLLAPDQEAKVNRYLFEWVIENICKNGVDAMSGSGNIQIVLSEGKNNLIYIDISDTGKGISNKNMSKIFSPGFSTKKRGWGLGLTLAKRIVENYHEGKLILKSTEINKGSTFRISLPKPPIHA</sequence>
<keyword evidence="9" id="KW-1133">Transmembrane helix</keyword>
<evidence type="ECO:0000313" key="11">
    <source>
        <dbReference type="EMBL" id="MFL0161474.1"/>
    </source>
</evidence>
<comment type="caution">
    <text evidence="11">The sequence shown here is derived from an EMBL/GenBank/DDBJ whole genome shotgun (WGS) entry which is preliminary data.</text>
</comment>
<keyword evidence="12" id="KW-1185">Reference proteome</keyword>